<dbReference type="Gene3D" id="1.20.1290.10">
    <property type="entry name" value="AhpD-like"/>
    <property type="match status" value="1"/>
</dbReference>
<evidence type="ECO:0000313" key="1">
    <source>
        <dbReference type="EMBL" id="CAF9903504.1"/>
    </source>
</evidence>
<dbReference type="InterPro" id="IPR029032">
    <property type="entry name" value="AhpD-like"/>
</dbReference>
<sequence>MPDDRIPPRPAEEWDEQHKPVAEGLFAFCTKTHGATTKWHDDRNSLIGPFPAFIASRELSIPLADFMTKLGQWKACPIEAKETVVLVAAARYQAAYLLYAHTEITLAKTKMTKDQIDSIKSGKKPTGLSEAADVAYDASYHLINTPGPLPIEIWNKCDKVLGRDGTVAMMNWLGWYTFNCIFVNAIDAGVPESEQKGDESKS</sequence>
<name>A0A8H3I7P6_9LECA</name>
<organism evidence="1 2">
    <name type="scientific">Gomphillus americanus</name>
    <dbReference type="NCBI Taxonomy" id="1940652"/>
    <lineage>
        <taxon>Eukaryota</taxon>
        <taxon>Fungi</taxon>
        <taxon>Dikarya</taxon>
        <taxon>Ascomycota</taxon>
        <taxon>Pezizomycotina</taxon>
        <taxon>Lecanoromycetes</taxon>
        <taxon>OSLEUM clade</taxon>
        <taxon>Ostropomycetidae</taxon>
        <taxon>Ostropales</taxon>
        <taxon>Graphidaceae</taxon>
        <taxon>Gomphilloideae</taxon>
        <taxon>Gomphillus</taxon>
    </lineage>
</organism>
<keyword evidence="2" id="KW-1185">Reference proteome</keyword>
<reference evidence="1" key="1">
    <citation type="submission" date="2021-03" db="EMBL/GenBank/DDBJ databases">
        <authorList>
            <person name="Tagirdzhanova G."/>
        </authorList>
    </citation>
    <scope>NUCLEOTIDE SEQUENCE</scope>
</reference>
<dbReference type="EMBL" id="CAJPDQ010000001">
    <property type="protein sequence ID" value="CAF9903504.1"/>
    <property type="molecule type" value="Genomic_DNA"/>
</dbReference>
<dbReference type="Proteomes" id="UP000664169">
    <property type="component" value="Unassembled WGS sequence"/>
</dbReference>
<dbReference type="AlphaFoldDB" id="A0A8H3I7P6"/>
<accession>A0A8H3I7P6</accession>
<comment type="caution">
    <text evidence="1">The sequence shown here is derived from an EMBL/GenBank/DDBJ whole genome shotgun (WGS) entry which is preliminary data.</text>
</comment>
<protein>
    <recommendedName>
        <fullName evidence="3">Carboxymuconolactone decarboxylase-like domain-containing protein</fullName>
    </recommendedName>
</protein>
<dbReference type="OrthoDB" id="2567457at2759"/>
<evidence type="ECO:0000313" key="2">
    <source>
        <dbReference type="Proteomes" id="UP000664169"/>
    </source>
</evidence>
<gene>
    <name evidence="1" type="ORF">GOMPHAMPRED_000320</name>
</gene>
<proteinExistence type="predicted"/>
<evidence type="ECO:0008006" key="3">
    <source>
        <dbReference type="Google" id="ProtNLM"/>
    </source>
</evidence>
<dbReference type="SUPFAM" id="SSF69118">
    <property type="entry name" value="AhpD-like"/>
    <property type="match status" value="1"/>
</dbReference>